<keyword evidence="3" id="KW-1185">Reference proteome</keyword>
<evidence type="ECO:0000313" key="3">
    <source>
        <dbReference type="Proteomes" id="UP000199392"/>
    </source>
</evidence>
<evidence type="ECO:0000313" key="2">
    <source>
        <dbReference type="EMBL" id="SFT26114.1"/>
    </source>
</evidence>
<reference evidence="3" key="1">
    <citation type="submission" date="2016-10" db="EMBL/GenBank/DDBJ databases">
        <authorList>
            <person name="Varghese N."/>
            <person name="Submissions S."/>
        </authorList>
    </citation>
    <scope>NUCLEOTIDE SEQUENCE [LARGE SCALE GENOMIC DNA]</scope>
    <source>
        <strain evidence="3">DSM 26894</strain>
    </source>
</reference>
<protein>
    <recommendedName>
        <fullName evidence="4">Transposase</fullName>
    </recommendedName>
</protein>
<feature type="compositionally biased region" description="Basic and acidic residues" evidence="1">
    <location>
        <begin position="144"/>
        <end position="156"/>
    </location>
</feature>
<gene>
    <name evidence="2" type="ORF">SAMN04488050_12434</name>
</gene>
<dbReference type="Proteomes" id="UP000199392">
    <property type="component" value="Unassembled WGS sequence"/>
</dbReference>
<sequence>MPGKPVTDQQVGVYMTDRLQYSQRIAAARAGFSERTAHRLEADPRLPSHRQPARGRTVPDPLEAVWEPFLLPILERDPAVQAVTLLRHLQMADPDAFPDDRVRPRAPCSSNSSPGATRPRASRSPPLQCLGQRLSRPGCHRCRDRQAGPPRDHPGDEWGQLPPASCSLPTITRGCRSADSLKRQHQRQARGGNRTVTSTKNAAVKTGQFACR</sequence>
<proteinExistence type="predicted"/>
<feature type="compositionally biased region" description="Basic and acidic residues" evidence="1">
    <location>
        <begin position="36"/>
        <end position="46"/>
    </location>
</feature>
<feature type="region of interest" description="Disordered" evidence="1">
    <location>
        <begin position="36"/>
        <end position="59"/>
    </location>
</feature>
<dbReference type="AlphaFoldDB" id="A0A1I6WKP4"/>
<organism evidence="2 3">
    <name type="scientific">Alloyangia pacifica</name>
    <dbReference type="NCBI Taxonomy" id="311180"/>
    <lineage>
        <taxon>Bacteria</taxon>
        <taxon>Pseudomonadati</taxon>
        <taxon>Pseudomonadota</taxon>
        <taxon>Alphaproteobacteria</taxon>
        <taxon>Rhodobacterales</taxon>
        <taxon>Roseobacteraceae</taxon>
        <taxon>Alloyangia</taxon>
    </lineage>
</organism>
<evidence type="ECO:0000256" key="1">
    <source>
        <dbReference type="SAM" id="MobiDB-lite"/>
    </source>
</evidence>
<name>A0A1I6WKP4_9RHOB</name>
<feature type="region of interest" description="Disordered" evidence="1">
    <location>
        <begin position="94"/>
        <end position="165"/>
    </location>
</feature>
<dbReference type="STRING" id="311180.SAMN04488050_12434"/>
<feature type="region of interest" description="Disordered" evidence="1">
    <location>
        <begin position="178"/>
        <end position="212"/>
    </location>
</feature>
<accession>A0A1I6WKP4</accession>
<dbReference type="EMBL" id="FOZW01000024">
    <property type="protein sequence ID" value="SFT26114.1"/>
    <property type="molecule type" value="Genomic_DNA"/>
</dbReference>
<evidence type="ECO:0008006" key="4">
    <source>
        <dbReference type="Google" id="ProtNLM"/>
    </source>
</evidence>